<dbReference type="Proteomes" id="UP000308133">
    <property type="component" value="Unassembled WGS sequence"/>
</dbReference>
<protein>
    <submittedName>
        <fullName evidence="1">Uncharacterized protein</fullName>
    </submittedName>
</protein>
<accession>A0A4V6DTZ8</accession>
<reference evidence="1 2" key="1">
    <citation type="submission" date="2018-02" db="EMBL/GenBank/DDBJ databases">
        <title>Draft genome sequences of Elsinoe sp., causing black scab on jojoba.</title>
        <authorList>
            <person name="Stodart B."/>
            <person name="Jeffress S."/>
            <person name="Ash G."/>
            <person name="Arun Chinnappa K."/>
        </authorList>
    </citation>
    <scope>NUCLEOTIDE SEQUENCE [LARGE SCALE GENOMIC DNA]</scope>
    <source>
        <strain evidence="1 2">Hillstone_2</strain>
    </source>
</reference>
<proteinExistence type="predicted"/>
<dbReference type="AlphaFoldDB" id="A0A4V6DTZ8"/>
<sequence>MDGQILPSQPRKARSHVKAKILALAMGEQESLSLLELVPPRRRHPPLSVSAGTNIQIQGPLEIQPAPPLIVQPNPHHHADVAAPPSAHRLPPYITLNTTSLAAATIAPAVASTAAPLISLLTSSLVCTLTSTVLVLLI</sequence>
<gene>
    <name evidence="1" type="ORF">C1H76_5096</name>
</gene>
<evidence type="ECO:0000313" key="2">
    <source>
        <dbReference type="Proteomes" id="UP000308133"/>
    </source>
</evidence>
<organism evidence="1 2">
    <name type="scientific">Elsinoe australis</name>
    <dbReference type="NCBI Taxonomy" id="40998"/>
    <lineage>
        <taxon>Eukaryota</taxon>
        <taxon>Fungi</taxon>
        <taxon>Dikarya</taxon>
        <taxon>Ascomycota</taxon>
        <taxon>Pezizomycotina</taxon>
        <taxon>Dothideomycetes</taxon>
        <taxon>Dothideomycetidae</taxon>
        <taxon>Myriangiales</taxon>
        <taxon>Elsinoaceae</taxon>
        <taxon>Elsinoe</taxon>
    </lineage>
</organism>
<name>A0A4V6DTZ8_9PEZI</name>
<comment type="caution">
    <text evidence="1">The sequence shown here is derived from an EMBL/GenBank/DDBJ whole genome shotgun (WGS) entry which is preliminary data.</text>
</comment>
<dbReference type="EMBL" id="PTQR01000064">
    <property type="protein sequence ID" value="TKX22642.1"/>
    <property type="molecule type" value="Genomic_DNA"/>
</dbReference>
<evidence type="ECO:0000313" key="1">
    <source>
        <dbReference type="EMBL" id="TKX22642.1"/>
    </source>
</evidence>